<keyword evidence="2" id="KW-1185">Reference proteome</keyword>
<evidence type="ECO:0000313" key="1">
    <source>
        <dbReference type="EMBL" id="CAH9126660.1"/>
    </source>
</evidence>
<protein>
    <submittedName>
        <fullName evidence="1">Uncharacterized protein</fullName>
    </submittedName>
</protein>
<gene>
    <name evidence="1" type="ORF">CEPIT_LOCUS27706</name>
</gene>
<proteinExistence type="predicted"/>
<dbReference type="EMBL" id="CAMAPF010000943">
    <property type="protein sequence ID" value="CAH9126660.1"/>
    <property type="molecule type" value="Genomic_DNA"/>
</dbReference>
<reference evidence="1" key="1">
    <citation type="submission" date="2022-07" db="EMBL/GenBank/DDBJ databases">
        <authorList>
            <person name="Macas J."/>
            <person name="Novak P."/>
            <person name="Neumann P."/>
        </authorList>
    </citation>
    <scope>NUCLEOTIDE SEQUENCE</scope>
</reference>
<comment type="caution">
    <text evidence="1">The sequence shown here is derived from an EMBL/GenBank/DDBJ whole genome shotgun (WGS) entry which is preliminary data.</text>
</comment>
<organism evidence="1 2">
    <name type="scientific">Cuscuta epithymum</name>
    <dbReference type="NCBI Taxonomy" id="186058"/>
    <lineage>
        <taxon>Eukaryota</taxon>
        <taxon>Viridiplantae</taxon>
        <taxon>Streptophyta</taxon>
        <taxon>Embryophyta</taxon>
        <taxon>Tracheophyta</taxon>
        <taxon>Spermatophyta</taxon>
        <taxon>Magnoliopsida</taxon>
        <taxon>eudicotyledons</taxon>
        <taxon>Gunneridae</taxon>
        <taxon>Pentapetalae</taxon>
        <taxon>asterids</taxon>
        <taxon>lamiids</taxon>
        <taxon>Solanales</taxon>
        <taxon>Convolvulaceae</taxon>
        <taxon>Cuscuteae</taxon>
        <taxon>Cuscuta</taxon>
        <taxon>Cuscuta subgen. Cuscuta</taxon>
    </lineage>
</organism>
<dbReference type="AlphaFoldDB" id="A0AAV0ETV0"/>
<accession>A0AAV0ETV0</accession>
<dbReference type="Proteomes" id="UP001152523">
    <property type="component" value="Unassembled WGS sequence"/>
</dbReference>
<sequence length="332" mass="35650">MLLFPSVCSFSSLGHCFSTFLPLRLCDKSMPPAEAHGPLAAPVRLSFAEAVRDSYHGHRLHSQKCSFLDFDSVGFPVISYTFNGDSTTSFSGDDIQVYSSTYMLVNMPANVARTISGLDEVTPNSDDKSLNSNVVLAIDEPMLIPCADTSGTSAPTDSFKKDETGPSSYDFSAQIVIIPAIVALFISVLAEVECTSGSIARNVCTAPGAEIITSFDFESPILNVPTDYVSIETVPADCVSDKTVRNGLIDCVSTEVDTLKNDAVVAYDEASVNAFANALSVGVGPEVDTIELIFGNEEPRSDPSIETDRLILHLIIPCPMMIILNLRTPGYH</sequence>
<evidence type="ECO:0000313" key="2">
    <source>
        <dbReference type="Proteomes" id="UP001152523"/>
    </source>
</evidence>
<name>A0AAV0ETV0_9ASTE</name>